<comment type="subcellular location">
    <subcellularLocation>
        <location evidence="1 10">Cytoplasm</location>
    </subcellularLocation>
    <subcellularLocation>
        <location evidence="2">Nucleus</location>
        <location evidence="2">Nucleolus</location>
    </subcellularLocation>
</comment>
<keyword evidence="7" id="KW-0539">Nucleus</keyword>
<dbReference type="Gene3D" id="1.10.3450.40">
    <property type="entry name" value="Signal recognition particle, SRP68 subunit, RNA-binding domain"/>
    <property type="match status" value="1"/>
</dbReference>
<dbReference type="GO" id="GO:0008312">
    <property type="term" value="F:7S RNA binding"/>
    <property type="evidence" value="ECO:0007669"/>
    <property type="project" value="InterPro"/>
</dbReference>
<protein>
    <recommendedName>
        <fullName evidence="9 10">Signal recognition particle subunit SRP68</fullName>
        <shortName evidence="10">SRP68</shortName>
    </recommendedName>
</protein>
<dbReference type="InterPro" id="IPR034652">
    <property type="entry name" value="SRP68-RBD"/>
</dbReference>
<dbReference type="AlphaFoldDB" id="A0AAD9CVT7"/>
<evidence type="ECO:0000256" key="5">
    <source>
        <dbReference type="ARBA" id="ARBA00022884"/>
    </source>
</evidence>
<evidence type="ECO:0000256" key="3">
    <source>
        <dbReference type="ARBA" id="ARBA00009352"/>
    </source>
</evidence>
<comment type="function">
    <text evidence="10">Component of the signal recognition particle (SRP) complex, a ribonucleoprotein complex that mediates the cotranslational targeting of secretory and membrane proteins to the endoplasmic reticulum (ER). The SRP complex interacts with the signal sequence in nascent secretory and membrane proteins and directs them to the membrane of the ER.</text>
</comment>
<dbReference type="CDD" id="cd15481">
    <property type="entry name" value="SRP68-RBD"/>
    <property type="match status" value="1"/>
</dbReference>
<evidence type="ECO:0000256" key="11">
    <source>
        <dbReference type="SAM" id="MobiDB-lite"/>
    </source>
</evidence>
<evidence type="ECO:0000256" key="1">
    <source>
        <dbReference type="ARBA" id="ARBA00004496"/>
    </source>
</evidence>
<dbReference type="Proteomes" id="UP001182556">
    <property type="component" value="Unassembled WGS sequence"/>
</dbReference>
<evidence type="ECO:0000256" key="9">
    <source>
        <dbReference type="ARBA" id="ARBA00029498"/>
    </source>
</evidence>
<dbReference type="InterPro" id="IPR026258">
    <property type="entry name" value="SRP68"/>
</dbReference>
<sequence>MSSQPDVSFRALSLLSKERGVYGLRNGDYERYRRHCSNKLHRLRQVSGLTCGKGKTYKKPVEITKDTVKDVKQLQLLLFSAERALAHSHGFKALTTKSEAPPNARKDQISWLRRALKYSTSLYDIARALSEESPASIDQRTLAELTIYHLGIRAELSFERSAWEAALTDMATRRKLLSTLAEAARDSYDQALAIEFIDAYDPLIRFSAYKLGHKESHDIEGVVKDVDDDMMEEALPGIGKLVEGLRGETNVAEMEKGRKELENVTFAGEKVELRSAEIVGVMLKVQEALGKVQGKAEAGKGRGMRGWDRVLAVLGEAEGIARKLLEDHESSGGASSLRSAKTSQSLSVAHQYIVYLLLSNRIKRDLLLADNLQSTSSVLPEDPTSFKVVGGKVKLEEAVKHLAAVIKLYDTVLQSMAQLRNLAIVEERDGVRTMAEGLEAYFHASRCYNLARLHCIHPAPSFASAVQLLERASRLAAQARSSLFELSIPLEEEIISLQQAEVDSRSRQIDQLSLAAKRALFAERLPKPVFFDTAFNYIDLPMDDLLVLAGKQSAPVPAPATAAPVQAVVNVAEKIIPAAGDAVKTAASAVKGRTTREATPAVEDESAEGGQKKGWLGGWFGRK</sequence>
<evidence type="ECO:0000256" key="7">
    <source>
        <dbReference type="ARBA" id="ARBA00023242"/>
    </source>
</evidence>
<evidence type="ECO:0000313" key="13">
    <source>
        <dbReference type="Proteomes" id="UP001182556"/>
    </source>
</evidence>
<feature type="region of interest" description="Disordered" evidence="11">
    <location>
        <begin position="588"/>
        <end position="623"/>
    </location>
</feature>
<dbReference type="GO" id="GO:0005786">
    <property type="term" value="C:signal recognition particle, endoplasmic reticulum targeting"/>
    <property type="evidence" value="ECO:0007669"/>
    <property type="project" value="UniProtKB-KW"/>
</dbReference>
<dbReference type="GO" id="GO:0005047">
    <property type="term" value="F:signal recognition particle binding"/>
    <property type="evidence" value="ECO:0007669"/>
    <property type="project" value="InterPro"/>
</dbReference>
<evidence type="ECO:0000256" key="10">
    <source>
        <dbReference type="PIRNR" id="PIRNR038995"/>
    </source>
</evidence>
<organism evidence="12 13">
    <name type="scientific">Papiliotrema laurentii</name>
    <name type="common">Cryptococcus laurentii</name>
    <dbReference type="NCBI Taxonomy" id="5418"/>
    <lineage>
        <taxon>Eukaryota</taxon>
        <taxon>Fungi</taxon>
        <taxon>Dikarya</taxon>
        <taxon>Basidiomycota</taxon>
        <taxon>Agaricomycotina</taxon>
        <taxon>Tremellomycetes</taxon>
        <taxon>Tremellales</taxon>
        <taxon>Rhynchogastremaceae</taxon>
        <taxon>Papiliotrema</taxon>
    </lineage>
</organism>
<evidence type="ECO:0000256" key="2">
    <source>
        <dbReference type="ARBA" id="ARBA00004604"/>
    </source>
</evidence>
<name>A0AAD9CVT7_PAPLA</name>
<comment type="similarity">
    <text evidence="3 10">Belongs to the SRP68 family.</text>
</comment>
<dbReference type="PANTHER" id="PTHR12860:SF0">
    <property type="entry name" value="SIGNAL RECOGNITION PARTICLE SUBUNIT SRP68"/>
    <property type="match status" value="1"/>
</dbReference>
<keyword evidence="8 10" id="KW-0687">Ribonucleoprotein</keyword>
<evidence type="ECO:0000256" key="6">
    <source>
        <dbReference type="ARBA" id="ARBA00023135"/>
    </source>
</evidence>
<evidence type="ECO:0000256" key="4">
    <source>
        <dbReference type="ARBA" id="ARBA00022490"/>
    </source>
</evidence>
<evidence type="ECO:0000256" key="8">
    <source>
        <dbReference type="ARBA" id="ARBA00023274"/>
    </source>
</evidence>
<dbReference type="EMBL" id="JAODAN010000011">
    <property type="protein sequence ID" value="KAK1921303.1"/>
    <property type="molecule type" value="Genomic_DNA"/>
</dbReference>
<dbReference type="GO" id="GO:0006614">
    <property type="term" value="P:SRP-dependent cotranslational protein targeting to membrane"/>
    <property type="evidence" value="ECO:0007669"/>
    <property type="project" value="InterPro"/>
</dbReference>
<accession>A0AAD9CVT7</accession>
<dbReference type="GO" id="GO:0005730">
    <property type="term" value="C:nucleolus"/>
    <property type="evidence" value="ECO:0007669"/>
    <property type="project" value="UniProtKB-SubCell"/>
</dbReference>
<dbReference type="PANTHER" id="PTHR12860">
    <property type="entry name" value="SIGNAL RECOGNITION PARTICLE 68 KDA PROTEIN"/>
    <property type="match status" value="1"/>
</dbReference>
<keyword evidence="5 10" id="KW-0694">RNA-binding</keyword>
<dbReference type="GO" id="GO:0030942">
    <property type="term" value="F:endoplasmic reticulum signal peptide binding"/>
    <property type="evidence" value="ECO:0007669"/>
    <property type="project" value="InterPro"/>
</dbReference>
<proteinExistence type="inferred from homology"/>
<keyword evidence="13" id="KW-1185">Reference proteome</keyword>
<dbReference type="PIRSF" id="PIRSF038995">
    <property type="entry name" value="SRP68"/>
    <property type="match status" value="1"/>
</dbReference>
<evidence type="ECO:0000313" key="12">
    <source>
        <dbReference type="EMBL" id="KAK1921303.1"/>
    </source>
</evidence>
<keyword evidence="4 10" id="KW-0963">Cytoplasm</keyword>
<comment type="caution">
    <text evidence="12">The sequence shown here is derived from an EMBL/GenBank/DDBJ whole genome shotgun (WGS) entry which is preliminary data.</text>
</comment>
<reference evidence="12" key="1">
    <citation type="submission" date="2023-02" db="EMBL/GenBank/DDBJ databases">
        <title>Identification and recombinant expression of a fungal hydrolase from Papiliotrema laurentii that hydrolyzes apple cutin and clears colloidal polyester polyurethane.</title>
        <authorList>
            <consortium name="DOE Joint Genome Institute"/>
            <person name="Roman V.A."/>
            <person name="Bojanowski C."/>
            <person name="Crable B.R."/>
            <person name="Wagner D.N."/>
            <person name="Hung C.S."/>
            <person name="Nadeau L.J."/>
            <person name="Schratz L."/>
            <person name="Haridas S."/>
            <person name="Pangilinan J."/>
            <person name="Lipzen A."/>
            <person name="Na H."/>
            <person name="Yan M."/>
            <person name="Ng V."/>
            <person name="Grigoriev I.V."/>
            <person name="Spatafora J.W."/>
            <person name="Barlow D."/>
            <person name="Biffinger J."/>
            <person name="Kelley-Loughnane N."/>
            <person name="Varaljay V.A."/>
            <person name="Crookes-Goodson W.J."/>
        </authorList>
    </citation>
    <scope>NUCLEOTIDE SEQUENCE</scope>
    <source>
        <strain evidence="12">5307AH</strain>
    </source>
</reference>
<dbReference type="Pfam" id="PF16969">
    <property type="entry name" value="SRP68"/>
    <property type="match status" value="1"/>
</dbReference>
<gene>
    <name evidence="12" type="ORF">DB88DRAFT_457875</name>
</gene>
<keyword evidence="6 10" id="KW-0733">Signal recognition particle</keyword>
<dbReference type="InterPro" id="IPR038253">
    <property type="entry name" value="SRP68_N_sf"/>
</dbReference>